<evidence type="ECO:0000256" key="2">
    <source>
        <dbReference type="ARBA" id="ARBA00022741"/>
    </source>
</evidence>
<evidence type="ECO:0000313" key="5">
    <source>
        <dbReference type="EMBL" id="AKK06640.1"/>
    </source>
</evidence>
<dbReference type="KEGG" id="cmv:CMUST_11645"/>
<dbReference type="Pfam" id="PF02896">
    <property type="entry name" value="PEP-utilizers_C"/>
    <property type="match status" value="1"/>
</dbReference>
<keyword evidence="6" id="KW-1185">Reference proteome</keyword>
<dbReference type="PATRIC" id="fig|571915.4.peg.2487"/>
<dbReference type="Gene3D" id="3.20.20.60">
    <property type="entry name" value="Phosphoenolpyruvate-binding domains"/>
    <property type="match status" value="1"/>
</dbReference>
<dbReference type="PANTHER" id="PTHR43030">
    <property type="entry name" value="PHOSPHOENOLPYRUVATE SYNTHASE"/>
    <property type="match status" value="1"/>
</dbReference>
<dbReference type="SUPFAM" id="SSF51621">
    <property type="entry name" value="Phosphoenolpyruvate/pyruvate domain"/>
    <property type="match status" value="1"/>
</dbReference>
<dbReference type="OrthoDB" id="3653914at2"/>
<dbReference type="InterPro" id="IPR015813">
    <property type="entry name" value="Pyrv/PenolPyrv_kinase-like_dom"/>
</dbReference>
<dbReference type="AlphaFoldDB" id="A0A0G3H1N6"/>
<evidence type="ECO:0000256" key="3">
    <source>
        <dbReference type="ARBA" id="ARBA00022840"/>
    </source>
</evidence>
<evidence type="ECO:0000313" key="6">
    <source>
        <dbReference type="Proteomes" id="UP000035199"/>
    </source>
</evidence>
<reference evidence="5 6" key="1">
    <citation type="journal article" date="2015" name="Genome Announc.">
        <title>Complete Genome Sequence of the Type Strain Corynebacterium mustelae DSM 45274, Isolated from Various Tissues of a Male Ferret with Lethal Sepsis.</title>
        <authorList>
            <person name="Ruckert C."/>
            <person name="Eimer J."/>
            <person name="Winkler A."/>
            <person name="Tauch A."/>
        </authorList>
    </citation>
    <scope>NUCLEOTIDE SEQUENCE [LARGE SCALE GENOMIC DNA]</scope>
    <source>
        <strain evidence="5 6">DSM 45274</strain>
    </source>
</reference>
<dbReference type="STRING" id="571915.CMUST_11645"/>
<reference evidence="6" key="2">
    <citation type="submission" date="2015-05" db="EMBL/GenBank/DDBJ databases">
        <title>Complete genome sequence of Corynebacterium mustelae DSM 45274, isolated from various tissues of a male ferret with lethal sepsis.</title>
        <authorList>
            <person name="Ruckert C."/>
            <person name="Albersmeier A."/>
            <person name="Winkler A."/>
            <person name="Tauch A."/>
        </authorList>
    </citation>
    <scope>NUCLEOTIDE SEQUENCE [LARGE SCALE GENOMIC DNA]</scope>
    <source>
        <strain evidence="6">DSM 45274</strain>
    </source>
</reference>
<organism evidence="5 6">
    <name type="scientific">Corynebacterium mustelae</name>
    <dbReference type="NCBI Taxonomy" id="571915"/>
    <lineage>
        <taxon>Bacteria</taxon>
        <taxon>Bacillati</taxon>
        <taxon>Actinomycetota</taxon>
        <taxon>Actinomycetes</taxon>
        <taxon>Mycobacteriales</taxon>
        <taxon>Corynebacteriaceae</taxon>
        <taxon>Corynebacterium</taxon>
    </lineage>
</organism>
<evidence type="ECO:0000259" key="4">
    <source>
        <dbReference type="Pfam" id="PF02896"/>
    </source>
</evidence>
<dbReference type="RefSeq" id="WP_047262629.1">
    <property type="nucleotide sequence ID" value="NZ_CP011542.1"/>
</dbReference>
<keyword evidence="2" id="KW-0547">Nucleotide-binding</keyword>
<dbReference type="InterPro" id="IPR000121">
    <property type="entry name" value="PEP_util_C"/>
</dbReference>
<sequence length="294" mass="32622">MTVSFAISLSGESFPSSIASQITEVSLIRSEYLFRAKGYYPTADSAQQVISPYLAAVTESFLGPVWYRTLDVDTAEANVLSGCEEIIIESDRLRGLRGIRRSMRFPDAFDAELRALAQFEHENLGVIVPFLSTIAEAAWAIKRIRRFLPSVPVACMVEIPSLIWHIDALAELGYSRIVVGLNDLGSLCFGTIRKVQTPSGLPEEFMTILRDIVQRCRNAQVECVAAGYMNNQIVDVCNAIGFDSIAIHYSDLTSLFGIPHEDLPDCHLLSQIKAKTRRAIREFNVANGTNQVLF</sequence>
<dbReference type="EMBL" id="CP011542">
    <property type="protein sequence ID" value="AKK06640.1"/>
    <property type="molecule type" value="Genomic_DNA"/>
</dbReference>
<dbReference type="Proteomes" id="UP000035199">
    <property type="component" value="Chromosome"/>
</dbReference>
<dbReference type="GO" id="GO:0005524">
    <property type="term" value="F:ATP binding"/>
    <property type="evidence" value="ECO:0007669"/>
    <property type="project" value="UniProtKB-KW"/>
</dbReference>
<name>A0A0G3H1N6_9CORY</name>
<dbReference type="PANTHER" id="PTHR43030:SF1">
    <property type="entry name" value="PHOSPHOENOLPYRUVATE SYNTHASE"/>
    <property type="match status" value="1"/>
</dbReference>
<evidence type="ECO:0000256" key="1">
    <source>
        <dbReference type="ARBA" id="ARBA00007837"/>
    </source>
</evidence>
<dbReference type="GO" id="GO:0008986">
    <property type="term" value="F:pyruvate, water dikinase activity"/>
    <property type="evidence" value="ECO:0007669"/>
    <property type="project" value="InterPro"/>
</dbReference>
<keyword evidence="3" id="KW-0067">ATP-binding</keyword>
<comment type="similarity">
    <text evidence="1">Belongs to the PEP-utilizing enzyme family.</text>
</comment>
<dbReference type="InterPro" id="IPR006319">
    <property type="entry name" value="PEP_synth"/>
</dbReference>
<accession>A0A0G3H1N6</accession>
<feature type="domain" description="PEP-utilising enzyme C-terminal" evidence="4">
    <location>
        <begin position="19"/>
        <end position="249"/>
    </location>
</feature>
<protein>
    <submittedName>
        <fullName evidence="5">PEP-utilizing enzyme, TIM barrel domain</fullName>
    </submittedName>
</protein>
<gene>
    <name evidence="5" type="ORF">CMUST_11645</name>
</gene>
<proteinExistence type="inferred from homology"/>
<dbReference type="InterPro" id="IPR040442">
    <property type="entry name" value="Pyrv_kinase-like_dom_sf"/>
</dbReference>